<sequence length="133" mass="15232">MTNNFHMGTNYLLKVITGKWKVSIICALGLKDYRYLELLKYENDVNHTKISKKVLTEQLNQLEEDGIVTKKSYGTIPPKVVYSLTPIGQELSKHLINLNFLGENLAQVNQANISFDINAQQVKNLHKEEQDKN</sequence>
<organism evidence="5 6">
    <name type="scientific">Lactobacillus rodentium</name>
    <dbReference type="NCBI Taxonomy" id="947835"/>
    <lineage>
        <taxon>Bacteria</taxon>
        <taxon>Bacillati</taxon>
        <taxon>Bacillota</taxon>
        <taxon>Bacilli</taxon>
        <taxon>Lactobacillales</taxon>
        <taxon>Lactobacillaceae</taxon>
        <taxon>Lactobacillus</taxon>
    </lineage>
</organism>
<evidence type="ECO:0000256" key="1">
    <source>
        <dbReference type="ARBA" id="ARBA00023015"/>
    </source>
</evidence>
<accession>A0A2Z6TAH6</accession>
<dbReference type="Pfam" id="PF01638">
    <property type="entry name" value="HxlR"/>
    <property type="match status" value="1"/>
</dbReference>
<comment type="caution">
    <text evidence="5">The sequence shown here is derived from an EMBL/GenBank/DDBJ whole genome shotgun (WGS) entry which is preliminary data.</text>
</comment>
<dbReference type="InterPro" id="IPR002577">
    <property type="entry name" value="HTH_HxlR"/>
</dbReference>
<reference evidence="6" key="1">
    <citation type="submission" date="2018-03" db="EMBL/GenBank/DDBJ databases">
        <title>New taxa in the Lactobacillus gasseri group.</title>
        <authorList>
            <person name="Tanizawa Y."/>
            <person name="Tohno M."/>
            <person name="Endo A."/>
            <person name="Arita M."/>
        </authorList>
    </citation>
    <scope>NUCLEOTIDE SEQUENCE [LARGE SCALE GENOMIC DNA]</scope>
    <source>
        <strain evidence="6">DSM 24759</strain>
    </source>
</reference>
<protein>
    <submittedName>
        <fullName evidence="5">MarR family transcriptional regulator</fullName>
    </submittedName>
</protein>
<dbReference type="Proteomes" id="UP000257317">
    <property type="component" value="Unassembled WGS sequence"/>
</dbReference>
<gene>
    <name evidence="5" type="ORF">LrDSM24759_08470</name>
</gene>
<evidence type="ECO:0000313" key="6">
    <source>
        <dbReference type="Proteomes" id="UP000257317"/>
    </source>
</evidence>
<keyword evidence="1" id="KW-0805">Transcription regulation</keyword>
<keyword evidence="6" id="KW-1185">Reference proteome</keyword>
<dbReference type="RefSeq" id="WP_133297788.1">
    <property type="nucleotide sequence ID" value="NZ_BFBY01000005.1"/>
</dbReference>
<keyword evidence="3" id="KW-0804">Transcription</keyword>
<proteinExistence type="predicted"/>
<dbReference type="Gene3D" id="1.10.10.10">
    <property type="entry name" value="Winged helix-like DNA-binding domain superfamily/Winged helix DNA-binding domain"/>
    <property type="match status" value="1"/>
</dbReference>
<evidence type="ECO:0000256" key="2">
    <source>
        <dbReference type="ARBA" id="ARBA00023125"/>
    </source>
</evidence>
<feature type="domain" description="HTH hxlR-type" evidence="4">
    <location>
        <begin position="7"/>
        <end position="110"/>
    </location>
</feature>
<name>A0A2Z6TAH6_9LACO</name>
<evidence type="ECO:0000259" key="4">
    <source>
        <dbReference type="PROSITE" id="PS51118"/>
    </source>
</evidence>
<dbReference type="AlphaFoldDB" id="A0A2Z6TAH6"/>
<dbReference type="PANTHER" id="PTHR33204">
    <property type="entry name" value="TRANSCRIPTIONAL REGULATOR, MARR FAMILY"/>
    <property type="match status" value="1"/>
</dbReference>
<evidence type="ECO:0000256" key="3">
    <source>
        <dbReference type="ARBA" id="ARBA00023163"/>
    </source>
</evidence>
<dbReference type="EMBL" id="BFBY01000005">
    <property type="protein sequence ID" value="GBG04933.1"/>
    <property type="molecule type" value="Genomic_DNA"/>
</dbReference>
<dbReference type="SUPFAM" id="SSF46785">
    <property type="entry name" value="Winged helix' DNA-binding domain"/>
    <property type="match status" value="1"/>
</dbReference>
<dbReference type="OrthoDB" id="2619345at2"/>
<dbReference type="GO" id="GO:0003677">
    <property type="term" value="F:DNA binding"/>
    <property type="evidence" value="ECO:0007669"/>
    <property type="project" value="UniProtKB-KW"/>
</dbReference>
<keyword evidence="2" id="KW-0238">DNA-binding</keyword>
<dbReference type="InterPro" id="IPR036388">
    <property type="entry name" value="WH-like_DNA-bd_sf"/>
</dbReference>
<dbReference type="InterPro" id="IPR036390">
    <property type="entry name" value="WH_DNA-bd_sf"/>
</dbReference>
<evidence type="ECO:0000313" key="5">
    <source>
        <dbReference type="EMBL" id="GBG04933.1"/>
    </source>
</evidence>
<dbReference type="PROSITE" id="PS51118">
    <property type="entry name" value="HTH_HXLR"/>
    <property type="match status" value="1"/>
</dbReference>